<name>A0A812LB36_9DINO</name>
<organism evidence="1 2">
    <name type="scientific">Symbiodinium natans</name>
    <dbReference type="NCBI Taxonomy" id="878477"/>
    <lineage>
        <taxon>Eukaryota</taxon>
        <taxon>Sar</taxon>
        <taxon>Alveolata</taxon>
        <taxon>Dinophyceae</taxon>
        <taxon>Suessiales</taxon>
        <taxon>Symbiodiniaceae</taxon>
        <taxon>Symbiodinium</taxon>
    </lineage>
</organism>
<dbReference type="Proteomes" id="UP000604046">
    <property type="component" value="Unassembled WGS sequence"/>
</dbReference>
<keyword evidence="2" id="KW-1185">Reference proteome</keyword>
<dbReference type="EMBL" id="CAJNDS010001007">
    <property type="protein sequence ID" value="CAE7243901.1"/>
    <property type="molecule type" value="Genomic_DNA"/>
</dbReference>
<reference evidence="1" key="1">
    <citation type="submission" date="2021-02" db="EMBL/GenBank/DDBJ databases">
        <authorList>
            <person name="Dougan E. K."/>
            <person name="Rhodes N."/>
            <person name="Thang M."/>
            <person name="Chan C."/>
        </authorList>
    </citation>
    <scope>NUCLEOTIDE SEQUENCE</scope>
</reference>
<gene>
    <name evidence="1" type="ORF">SNAT2548_LOCUS11356</name>
</gene>
<sequence length="315" mass="33996">MGPARASRTAVENLANVVGLEFRDVETLAISWDSNSGGLEFRGLENLANIVGLEFRGVETLKVFLPTSLFCPFLCNDAITIEQAPAGLHVRGSLPWHSGALAANIVGLEFRCVENLACAVLALQAMRHVSTSAALLNCFLERISMSPRGRARQAFACRGNVQKHGHGFRVRFWCGEIQNMRESKKKALADFQCLRQCSTSGDLVACAASLKAPASPPCSSQSLTLCGLNVQYPWSRLLMVQGEGCEYALGKYRCFSAGEQLFLIETLGSGSTQGAMVDIAMVRAPLKAQVLGVIVLRAASSLRITTTSMLIDRIP</sequence>
<comment type="caution">
    <text evidence="1">The sequence shown here is derived from an EMBL/GenBank/DDBJ whole genome shotgun (WGS) entry which is preliminary data.</text>
</comment>
<accession>A0A812LB36</accession>
<proteinExistence type="predicted"/>
<evidence type="ECO:0000313" key="1">
    <source>
        <dbReference type="EMBL" id="CAE7243901.1"/>
    </source>
</evidence>
<dbReference type="AlphaFoldDB" id="A0A812LB36"/>
<protein>
    <submittedName>
        <fullName evidence="1">Uncharacterized protein</fullName>
    </submittedName>
</protein>
<evidence type="ECO:0000313" key="2">
    <source>
        <dbReference type="Proteomes" id="UP000604046"/>
    </source>
</evidence>